<evidence type="ECO:0000313" key="2">
    <source>
        <dbReference type="EMBL" id="KAF2772805.1"/>
    </source>
</evidence>
<name>A0A6G1LIV2_9PEZI</name>
<feature type="compositionally biased region" description="Low complexity" evidence="1">
    <location>
        <begin position="154"/>
        <end position="173"/>
    </location>
</feature>
<protein>
    <submittedName>
        <fullName evidence="2">Uncharacterized protein</fullName>
    </submittedName>
</protein>
<evidence type="ECO:0000313" key="3">
    <source>
        <dbReference type="Proteomes" id="UP000799436"/>
    </source>
</evidence>
<dbReference type="Proteomes" id="UP000799436">
    <property type="component" value="Unassembled WGS sequence"/>
</dbReference>
<organism evidence="2 3">
    <name type="scientific">Teratosphaeria nubilosa</name>
    <dbReference type="NCBI Taxonomy" id="161662"/>
    <lineage>
        <taxon>Eukaryota</taxon>
        <taxon>Fungi</taxon>
        <taxon>Dikarya</taxon>
        <taxon>Ascomycota</taxon>
        <taxon>Pezizomycotina</taxon>
        <taxon>Dothideomycetes</taxon>
        <taxon>Dothideomycetidae</taxon>
        <taxon>Mycosphaerellales</taxon>
        <taxon>Teratosphaeriaceae</taxon>
        <taxon>Teratosphaeria</taxon>
    </lineage>
</organism>
<keyword evidence="3" id="KW-1185">Reference proteome</keyword>
<feature type="region of interest" description="Disordered" evidence="1">
    <location>
        <begin position="154"/>
        <end position="184"/>
    </location>
</feature>
<accession>A0A6G1LIV2</accession>
<dbReference type="AlphaFoldDB" id="A0A6G1LIV2"/>
<sequence length="191" mass="20409">MTNFVLPYITFSTLATRATKMFFKYSTLALMGLSAISSAAPLSSNKTSTTTVLRTGSRTEPTGIPCWKAGTCRREEEATDLVRGPCWESGTCKRDDEVPDVVTGLPCWKAGTCRRDDEAAARVTGLPCWEAGTCRRGEKALEDSAVPTSLVRLASARPASDSAASSTTSVLADPTYTHHPHGNIPVVAVPR</sequence>
<evidence type="ECO:0000256" key="1">
    <source>
        <dbReference type="SAM" id="MobiDB-lite"/>
    </source>
</evidence>
<reference evidence="2" key="1">
    <citation type="journal article" date="2020" name="Stud. Mycol.">
        <title>101 Dothideomycetes genomes: a test case for predicting lifestyles and emergence of pathogens.</title>
        <authorList>
            <person name="Haridas S."/>
            <person name="Albert R."/>
            <person name="Binder M."/>
            <person name="Bloem J."/>
            <person name="Labutti K."/>
            <person name="Salamov A."/>
            <person name="Andreopoulos B."/>
            <person name="Baker S."/>
            <person name="Barry K."/>
            <person name="Bills G."/>
            <person name="Bluhm B."/>
            <person name="Cannon C."/>
            <person name="Castanera R."/>
            <person name="Culley D."/>
            <person name="Daum C."/>
            <person name="Ezra D."/>
            <person name="Gonzalez J."/>
            <person name="Henrissat B."/>
            <person name="Kuo A."/>
            <person name="Liang C."/>
            <person name="Lipzen A."/>
            <person name="Lutzoni F."/>
            <person name="Magnuson J."/>
            <person name="Mondo S."/>
            <person name="Nolan M."/>
            <person name="Ohm R."/>
            <person name="Pangilinan J."/>
            <person name="Park H.-J."/>
            <person name="Ramirez L."/>
            <person name="Alfaro M."/>
            <person name="Sun H."/>
            <person name="Tritt A."/>
            <person name="Yoshinaga Y."/>
            <person name="Zwiers L.-H."/>
            <person name="Turgeon B."/>
            <person name="Goodwin S."/>
            <person name="Spatafora J."/>
            <person name="Crous P."/>
            <person name="Grigoriev I."/>
        </authorList>
    </citation>
    <scope>NUCLEOTIDE SEQUENCE</scope>
    <source>
        <strain evidence="2">CBS 116005</strain>
    </source>
</reference>
<dbReference type="EMBL" id="ML995813">
    <property type="protein sequence ID" value="KAF2772805.1"/>
    <property type="molecule type" value="Genomic_DNA"/>
</dbReference>
<gene>
    <name evidence="2" type="ORF">EJ03DRAFT_380464</name>
</gene>
<dbReference type="OrthoDB" id="3851884at2759"/>
<proteinExistence type="predicted"/>